<evidence type="ECO:0000256" key="5">
    <source>
        <dbReference type="ARBA" id="ARBA00022833"/>
    </source>
</evidence>
<evidence type="ECO:0000256" key="4">
    <source>
        <dbReference type="ARBA" id="ARBA00022801"/>
    </source>
</evidence>
<dbReference type="InterPro" id="IPR045090">
    <property type="entry name" value="Pept_M3A_M3B"/>
</dbReference>
<dbReference type="PANTHER" id="PTHR11804">
    <property type="entry name" value="PROTEASE M3 THIMET OLIGOPEPTIDASE-RELATED"/>
    <property type="match status" value="1"/>
</dbReference>
<dbReference type="GO" id="GO:0006508">
    <property type="term" value="P:proteolysis"/>
    <property type="evidence" value="ECO:0007669"/>
    <property type="project" value="UniProtKB-KW"/>
</dbReference>
<dbReference type="CDD" id="cd06456">
    <property type="entry name" value="M3A_DCP"/>
    <property type="match status" value="1"/>
</dbReference>
<dbReference type="InterPro" id="IPR001567">
    <property type="entry name" value="Pept_M3A_M3B_dom"/>
</dbReference>
<dbReference type="AlphaFoldDB" id="A0A2S4HDF5"/>
<evidence type="ECO:0000313" key="12">
    <source>
        <dbReference type="EMBL" id="POP52032.1"/>
    </source>
</evidence>
<feature type="domain" description="Peptidase M3A/M3B catalytic" evidence="10">
    <location>
        <begin position="217"/>
        <end position="670"/>
    </location>
</feature>
<evidence type="ECO:0000256" key="8">
    <source>
        <dbReference type="ARBA" id="ARBA00026100"/>
    </source>
</evidence>
<dbReference type="GO" id="GO:0004222">
    <property type="term" value="F:metalloendopeptidase activity"/>
    <property type="evidence" value="ECO:0007669"/>
    <property type="project" value="UniProtKB-EC"/>
</dbReference>
<evidence type="ECO:0000256" key="1">
    <source>
        <dbReference type="ARBA" id="ARBA00006040"/>
    </source>
</evidence>
<dbReference type="EC" id="3.4.24.70" evidence="8"/>
<dbReference type="OrthoDB" id="9773538at2"/>
<evidence type="ECO:0000256" key="2">
    <source>
        <dbReference type="ARBA" id="ARBA00022670"/>
    </source>
</evidence>
<dbReference type="FunFam" id="3.40.390.10:FF:000009">
    <property type="entry name" value="Oligopeptidase A"/>
    <property type="match status" value="1"/>
</dbReference>
<evidence type="ECO:0000256" key="7">
    <source>
        <dbReference type="ARBA" id="ARBA00024603"/>
    </source>
</evidence>
<feature type="domain" description="Oligopeptidase A N-terminal" evidence="11">
    <location>
        <begin position="24"/>
        <end position="143"/>
    </location>
</feature>
<dbReference type="GO" id="GO:0006518">
    <property type="term" value="P:peptide metabolic process"/>
    <property type="evidence" value="ECO:0007669"/>
    <property type="project" value="TreeGrafter"/>
</dbReference>
<accession>A0A2S4HDF5</accession>
<dbReference type="Pfam" id="PF19310">
    <property type="entry name" value="TOP_N"/>
    <property type="match status" value="1"/>
</dbReference>
<dbReference type="Proteomes" id="UP000237222">
    <property type="component" value="Unassembled WGS sequence"/>
</dbReference>
<keyword evidence="2 9" id="KW-0645">Protease</keyword>
<dbReference type="GO" id="GO:0046872">
    <property type="term" value="F:metal ion binding"/>
    <property type="evidence" value="ECO:0007669"/>
    <property type="project" value="UniProtKB-UniRule"/>
</dbReference>
<comment type="cofactor">
    <cofactor evidence="9">
        <name>Zn(2+)</name>
        <dbReference type="ChEBI" id="CHEBI:29105"/>
    </cofactor>
    <text evidence="9">Binds 1 zinc ion.</text>
</comment>
<reference evidence="12 13" key="1">
    <citation type="submission" date="2018-01" db="EMBL/GenBank/DDBJ databases">
        <authorList>
            <person name="Yu X.-D."/>
        </authorList>
    </citation>
    <scope>NUCLEOTIDE SEQUENCE [LARGE SCALE GENOMIC DNA]</scope>
    <source>
        <strain evidence="12 13">ZX-21</strain>
    </source>
</reference>
<proteinExistence type="inferred from homology"/>
<dbReference type="GO" id="GO:0005829">
    <property type="term" value="C:cytosol"/>
    <property type="evidence" value="ECO:0007669"/>
    <property type="project" value="UniProtKB-ARBA"/>
</dbReference>
<keyword evidence="6 9" id="KW-0482">Metalloprotease</keyword>
<dbReference type="InterPro" id="IPR045666">
    <property type="entry name" value="OpdA_N"/>
</dbReference>
<keyword evidence="5 9" id="KW-0862">Zinc</keyword>
<keyword evidence="3 9" id="KW-0479">Metal-binding</keyword>
<dbReference type="SUPFAM" id="SSF55486">
    <property type="entry name" value="Metalloproteases ('zincins'), catalytic domain"/>
    <property type="match status" value="1"/>
</dbReference>
<organism evidence="12 13">
    <name type="scientific">Zhongshania marina</name>
    <dbReference type="NCBI Taxonomy" id="2304603"/>
    <lineage>
        <taxon>Bacteria</taxon>
        <taxon>Pseudomonadati</taxon>
        <taxon>Pseudomonadota</taxon>
        <taxon>Gammaproteobacteria</taxon>
        <taxon>Cellvibrionales</taxon>
        <taxon>Spongiibacteraceae</taxon>
        <taxon>Zhongshania</taxon>
    </lineage>
</organism>
<comment type="similarity">
    <text evidence="1 9">Belongs to the peptidase M3 family.</text>
</comment>
<keyword evidence="4 9" id="KW-0378">Hydrolase</keyword>
<dbReference type="RefSeq" id="WP_103685015.1">
    <property type="nucleotide sequence ID" value="NZ_PQGG01000031.1"/>
</dbReference>
<protein>
    <recommendedName>
        <fullName evidence="8">oligopeptidase A</fullName>
        <ecNumber evidence="8">3.4.24.70</ecNumber>
    </recommendedName>
</protein>
<evidence type="ECO:0000259" key="10">
    <source>
        <dbReference type="Pfam" id="PF01432"/>
    </source>
</evidence>
<dbReference type="Gene3D" id="3.40.390.10">
    <property type="entry name" value="Collagenase (Catalytic Domain)"/>
    <property type="match status" value="1"/>
</dbReference>
<evidence type="ECO:0000256" key="9">
    <source>
        <dbReference type="RuleBase" id="RU003435"/>
    </source>
</evidence>
<dbReference type="EMBL" id="PQGG01000031">
    <property type="protein sequence ID" value="POP52032.1"/>
    <property type="molecule type" value="Genomic_DNA"/>
</dbReference>
<comment type="catalytic activity">
    <reaction evidence="7">
        <text>Hydrolysis of oligopeptides, with broad specificity. Gly or Ala commonly occur as P1 or P1' residues, but more distant residues are also important, as is shown by the fact that Z-Gly-Pro-Gly-|-Gly-Pro-Ala is cleaved, but not Z-(Gly)(5).</text>
        <dbReference type="EC" id="3.4.24.70"/>
    </reaction>
</comment>
<name>A0A2S4HDF5_9GAMM</name>
<evidence type="ECO:0000256" key="6">
    <source>
        <dbReference type="ARBA" id="ARBA00023049"/>
    </source>
</evidence>
<comment type="caution">
    <text evidence="12">The sequence shown here is derived from an EMBL/GenBank/DDBJ whole genome shotgun (WGS) entry which is preliminary data.</text>
</comment>
<dbReference type="InterPro" id="IPR024079">
    <property type="entry name" value="MetalloPept_cat_dom_sf"/>
</dbReference>
<evidence type="ECO:0000313" key="13">
    <source>
        <dbReference type="Proteomes" id="UP000237222"/>
    </source>
</evidence>
<dbReference type="Gene3D" id="1.10.1370.10">
    <property type="entry name" value="Neurolysin, domain 3"/>
    <property type="match status" value="1"/>
</dbReference>
<sequence>MTANSLPIFSTLDPQAMAKECEDLLAESRRQVAVVVADECSPDWSNLMAPLEEIDDKIGCFWAPMSHLHSVLSGDAWREAYSACLPLLTAYNSEMGQNRPLFERVQAFAESDSFSCLSGPRQQAVRNMLRDFTLSGVALEGDKASRFSEIQQRLSELSTGFSNNVLDATDGWEKLISDAADLAGVPATVLDNLRESAQAKGFDGYRLSLDIPTYLPIMQYADNRELREEMYTAYATRASAQGPQAGKWDNGPLMVEISQLRQEMAQLLGFEHYSEYSLASKMAESSRQVIDFLEELAEASKPVAAKEFAELAAFAAEQGVGELKAWDVAYFSEKLKEASFTLSQEALRPYFPVEKVMSGLFKITGQLFDIEISALNDADFWHKDAQCYRISRNGEVLAHFYLDLYARNNKRGGAWMANARGRRLLDDGSVQQPVAFLVCNFSPPTSERPSLLTHNEVTTLFHEFGHGLHHMLTQIDCLSVAGISGVAWDAVELPSQFLENWCWEKSVIPDISAHYQSGEPLPEELLDKMLAAKNFQSGMQMLRQIEFSLFDFKLHMQSGICDETDIDSVINAVRDQVAVFQPPAFNRFQNSFSHIFAGGYAAGYYSYKWAEVLSADAFSLFEEKGVMNVEVGKKFRTEILERGGSEAADVLFKNFRGRAPANDALLRHSGIAISKGA</sequence>
<evidence type="ECO:0000256" key="3">
    <source>
        <dbReference type="ARBA" id="ARBA00022723"/>
    </source>
</evidence>
<dbReference type="InterPro" id="IPR034005">
    <property type="entry name" value="M3A_DCP"/>
</dbReference>
<dbReference type="Pfam" id="PF01432">
    <property type="entry name" value="Peptidase_M3"/>
    <property type="match status" value="1"/>
</dbReference>
<gene>
    <name evidence="12" type="ORF">C0068_13570</name>
</gene>
<dbReference type="PANTHER" id="PTHR11804:SF84">
    <property type="entry name" value="SACCHAROLYSIN"/>
    <property type="match status" value="1"/>
</dbReference>
<evidence type="ECO:0000259" key="11">
    <source>
        <dbReference type="Pfam" id="PF19310"/>
    </source>
</evidence>
<dbReference type="InterPro" id="IPR024077">
    <property type="entry name" value="Neurolysin/TOP_dom2"/>
</dbReference>